<keyword evidence="5" id="KW-1185">Reference proteome</keyword>
<reference evidence="4 5" key="1">
    <citation type="submission" date="2015-04" db="EMBL/GenBank/DDBJ databases">
        <title>Complete genome of flavobacterium.</title>
        <authorList>
            <person name="Kwon Y.M."/>
            <person name="Kim S.-J."/>
        </authorList>
    </citation>
    <scope>NUCLEOTIDE SEQUENCE [LARGE SCALE GENOMIC DNA]</scope>
    <source>
        <strain evidence="4 5">DK169</strain>
    </source>
</reference>
<dbReference type="InterPro" id="IPR000873">
    <property type="entry name" value="AMP-dep_synth/lig_dom"/>
</dbReference>
<dbReference type="STRING" id="346185.AAY42_04630"/>
<keyword evidence="2 4" id="KW-0436">Ligase</keyword>
<evidence type="ECO:0000313" key="4">
    <source>
        <dbReference type="EMBL" id="KQC29269.1"/>
    </source>
</evidence>
<dbReference type="RefSeq" id="WP_055392859.1">
    <property type="nucleotide sequence ID" value="NZ_LCTZ01000002.1"/>
</dbReference>
<proteinExistence type="inferred from homology"/>
<evidence type="ECO:0000256" key="1">
    <source>
        <dbReference type="ARBA" id="ARBA00006432"/>
    </source>
</evidence>
<dbReference type="SUPFAM" id="SSF56801">
    <property type="entry name" value="Acetyl-CoA synthetase-like"/>
    <property type="match status" value="1"/>
</dbReference>
<dbReference type="Gene3D" id="3.40.50.12780">
    <property type="entry name" value="N-terminal domain of ligase-like"/>
    <property type="match status" value="1"/>
</dbReference>
<dbReference type="InterPro" id="IPR045851">
    <property type="entry name" value="AMP-bd_C_sf"/>
</dbReference>
<dbReference type="Pfam" id="PF00501">
    <property type="entry name" value="AMP-binding"/>
    <property type="match status" value="1"/>
</dbReference>
<dbReference type="EMBL" id="LCTZ01000002">
    <property type="protein sequence ID" value="KQC29269.1"/>
    <property type="molecule type" value="Genomic_DNA"/>
</dbReference>
<comment type="caution">
    <text evidence="4">The sequence shown here is derived from an EMBL/GenBank/DDBJ whole genome shotgun (WGS) entry which is preliminary data.</text>
</comment>
<dbReference type="AlphaFoldDB" id="A0A0Q1H6J1"/>
<dbReference type="PANTHER" id="PTHR43201:SF5">
    <property type="entry name" value="MEDIUM-CHAIN ACYL-COA LIGASE ACSF2, MITOCHONDRIAL"/>
    <property type="match status" value="1"/>
</dbReference>
<feature type="domain" description="AMP-dependent synthetase/ligase" evidence="3">
    <location>
        <begin position="59"/>
        <end position="211"/>
    </location>
</feature>
<dbReference type="OrthoDB" id="8870348at2"/>
<comment type="similarity">
    <text evidence="1">Belongs to the ATP-dependent AMP-binding enzyme family.</text>
</comment>
<dbReference type="GO" id="GO:0006631">
    <property type="term" value="P:fatty acid metabolic process"/>
    <property type="evidence" value="ECO:0007669"/>
    <property type="project" value="TreeGrafter"/>
</dbReference>
<gene>
    <name evidence="4" type="ORF">AAY42_04630</name>
</gene>
<dbReference type="Gene3D" id="3.30.300.30">
    <property type="match status" value="1"/>
</dbReference>
<evidence type="ECO:0000259" key="3">
    <source>
        <dbReference type="Pfam" id="PF00501"/>
    </source>
</evidence>
<dbReference type="InterPro" id="IPR042099">
    <property type="entry name" value="ANL_N_sf"/>
</dbReference>
<sequence>MNPTWHNIHPHFKLNGIHYSIDELPEIGYSLIKEGKPFEGLIGDFLLDWISESPTLEVLTSGSTGKPKKIVLKKEHMVNSAMATGSHFNMDSGKKALLCLPCSGIAGKMMLVRAMVLGWELDYMEPSSEPLANTTKVYDFSAMVPLQAEKSLEKLSQIKTLIIGGASISSNLKEKLYSIPSNIFETYGMTETITHIAVKRIDDSSVRSSGVETYFNTLPNIKVSTDERGCLVIDAPTIANAKVVTNDIVELIDETHFKWLGRYDSIINSGGVKLIPEQIEEKLSKIIMSRFFIAGIPDEALGQKLVLLVEVENLDKEELLQKIKALDSITRYEVPKEIYAISSFVETKSNKVNRSKTMETLFG</sequence>
<dbReference type="Proteomes" id="UP000050827">
    <property type="component" value="Unassembled WGS sequence"/>
</dbReference>
<dbReference type="PANTHER" id="PTHR43201">
    <property type="entry name" value="ACYL-COA SYNTHETASE"/>
    <property type="match status" value="1"/>
</dbReference>
<evidence type="ECO:0000313" key="5">
    <source>
        <dbReference type="Proteomes" id="UP000050827"/>
    </source>
</evidence>
<evidence type="ECO:0000256" key="2">
    <source>
        <dbReference type="ARBA" id="ARBA00022598"/>
    </source>
</evidence>
<name>A0A0Q1H6J1_9FLAO</name>
<dbReference type="GO" id="GO:0031956">
    <property type="term" value="F:medium-chain fatty acid-CoA ligase activity"/>
    <property type="evidence" value="ECO:0007669"/>
    <property type="project" value="TreeGrafter"/>
</dbReference>
<dbReference type="PATRIC" id="fig|1547436.3.peg.970"/>
<protein>
    <submittedName>
        <fullName evidence="4">O-succinylbenzoic acid--CoA ligase</fullName>
    </submittedName>
</protein>
<accession>A0A0Q1H6J1</accession>
<organism evidence="4 5">
    <name type="scientific">Flagellimonas eckloniae</name>
    <dbReference type="NCBI Taxonomy" id="346185"/>
    <lineage>
        <taxon>Bacteria</taxon>
        <taxon>Pseudomonadati</taxon>
        <taxon>Bacteroidota</taxon>
        <taxon>Flavobacteriia</taxon>
        <taxon>Flavobacteriales</taxon>
        <taxon>Flavobacteriaceae</taxon>
        <taxon>Flagellimonas</taxon>
    </lineage>
</organism>